<dbReference type="AlphaFoldDB" id="A0A8J3RIE4"/>
<evidence type="ECO:0000313" key="2">
    <source>
        <dbReference type="EMBL" id="GIH75464.1"/>
    </source>
</evidence>
<name>A0A8J3RIE4_9ACTN</name>
<organism evidence="2 3">
    <name type="scientific">Planobispora longispora</name>
    <dbReference type="NCBI Taxonomy" id="28887"/>
    <lineage>
        <taxon>Bacteria</taxon>
        <taxon>Bacillati</taxon>
        <taxon>Actinomycetota</taxon>
        <taxon>Actinomycetes</taxon>
        <taxon>Streptosporangiales</taxon>
        <taxon>Streptosporangiaceae</taxon>
        <taxon>Planobispora</taxon>
    </lineage>
</organism>
<proteinExistence type="predicted"/>
<comment type="caution">
    <text evidence="2">The sequence shown here is derived from an EMBL/GenBank/DDBJ whole genome shotgun (WGS) entry which is preliminary data.</text>
</comment>
<dbReference type="Proteomes" id="UP000616724">
    <property type="component" value="Unassembled WGS sequence"/>
</dbReference>
<feature type="compositionally biased region" description="Basic residues" evidence="1">
    <location>
        <begin position="34"/>
        <end position="45"/>
    </location>
</feature>
<protein>
    <submittedName>
        <fullName evidence="2">Uncharacterized protein</fullName>
    </submittedName>
</protein>
<dbReference type="EMBL" id="BOOH01000016">
    <property type="protein sequence ID" value="GIH75464.1"/>
    <property type="molecule type" value="Genomic_DNA"/>
</dbReference>
<feature type="region of interest" description="Disordered" evidence="1">
    <location>
        <begin position="34"/>
        <end position="63"/>
    </location>
</feature>
<evidence type="ECO:0000256" key="1">
    <source>
        <dbReference type="SAM" id="MobiDB-lite"/>
    </source>
</evidence>
<reference evidence="2 3" key="1">
    <citation type="submission" date="2021-01" db="EMBL/GenBank/DDBJ databases">
        <title>Whole genome shotgun sequence of Planobispora longispora NBRC 13918.</title>
        <authorList>
            <person name="Komaki H."/>
            <person name="Tamura T."/>
        </authorList>
    </citation>
    <scope>NUCLEOTIDE SEQUENCE [LARGE SCALE GENOMIC DNA]</scope>
    <source>
        <strain evidence="2 3">NBRC 13918</strain>
    </source>
</reference>
<sequence length="63" mass="7075">MHGEPPPGLFSGDIVLSPGRPYIFGNAVRETRREHRKLGYARPVRKREPSGDTDSDGTQIRKD</sequence>
<accession>A0A8J3RIE4</accession>
<gene>
    <name evidence="2" type="ORF">Plo01_18930</name>
</gene>
<evidence type="ECO:0000313" key="3">
    <source>
        <dbReference type="Proteomes" id="UP000616724"/>
    </source>
</evidence>
<keyword evidence="3" id="KW-1185">Reference proteome</keyword>